<dbReference type="Proteomes" id="UP001362999">
    <property type="component" value="Unassembled WGS sequence"/>
</dbReference>
<protein>
    <submittedName>
        <fullName evidence="2">Uncharacterized protein</fullName>
    </submittedName>
</protein>
<dbReference type="EMBL" id="JAWWNJ010000096">
    <property type="protein sequence ID" value="KAK6996774.1"/>
    <property type="molecule type" value="Genomic_DNA"/>
</dbReference>
<name>A0AAW0A062_9AGAR</name>
<comment type="caution">
    <text evidence="2">The sequence shown here is derived from an EMBL/GenBank/DDBJ whole genome shotgun (WGS) entry which is preliminary data.</text>
</comment>
<gene>
    <name evidence="2" type="ORF">R3P38DRAFT_2799638</name>
</gene>
<sequence>MFAPTSFGPRRLSRRPLRDTYLVSSLQQVKTNGSASSPPSPLTRCHSRGAEPSVARCPLVSGGRKLHAGVSGRLATSERAIVSSVKTGRGRTVDDSLSTNSPETPCAPLEIVDAARAFVVEEIPEDVCSLGVGSGLNFVLRHGQR</sequence>
<dbReference type="AlphaFoldDB" id="A0AAW0A062"/>
<evidence type="ECO:0000256" key="1">
    <source>
        <dbReference type="SAM" id="MobiDB-lite"/>
    </source>
</evidence>
<proteinExistence type="predicted"/>
<feature type="region of interest" description="Disordered" evidence="1">
    <location>
        <begin position="28"/>
        <end position="51"/>
    </location>
</feature>
<accession>A0AAW0A062</accession>
<keyword evidence="3" id="KW-1185">Reference proteome</keyword>
<evidence type="ECO:0000313" key="2">
    <source>
        <dbReference type="EMBL" id="KAK6996774.1"/>
    </source>
</evidence>
<feature type="compositionally biased region" description="Polar residues" evidence="1">
    <location>
        <begin position="28"/>
        <end position="37"/>
    </location>
</feature>
<evidence type="ECO:0000313" key="3">
    <source>
        <dbReference type="Proteomes" id="UP001362999"/>
    </source>
</evidence>
<organism evidence="2 3">
    <name type="scientific">Favolaschia claudopus</name>
    <dbReference type="NCBI Taxonomy" id="2862362"/>
    <lineage>
        <taxon>Eukaryota</taxon>
        <taxon>Fungi</taxon>
        <taxon>Dikarya</taxon>
        <taxon>Basidiomycota</taxon>
        <taxon>Agaricomycotina</taxon>
        <taxon>Agaricomycetes</taxon>
        <taxon>Agaricomycetidae</taxon>
        <taxon>Agaricales</taxon>
        <taxon>Marasmiineae</taxon>
        <taxon>Mycenaceae</taxon>
        <taxon>Favolaschia</taxon>
    </lineage>
</organism>
<reference evidence="2 3" key="1">
    <citation type="journal article" date="2024" name="J Genomics">
        <title>Draft genome sequencing and assembly of Favolaschia claudopus CIRM-BRFM 2984 isolated from oak limbs.</title>
        <authorList>
            <person name="Navarro D."/>
            <person name="Drula E."/>
            <person name="Chaduli D."/>
            <person name="Cazenave R."/>
            <person name="Ahrendt S."/>
            <person name="Wang J."/>
            <person name="Lipzen A."/>
            <person name="Daum C."/>
            <person name="Barry K."/>
            <person name="Grigoriev I.V."/>
            <person name="Favel A."/>
            <person name="Rosso M.N."/>
            <person name="Martin F."/>
        </authorList>
    </citation>
    <scope>NUCLEOTIDE SEQUENCE [LARGE SCALE GENOMIC DNA]</scope>
    <source>
        <strain evidence="2 3">CIRM-BRFM 2984</strain>
    </source>
</reference>